<dbReference type="PRINTS" id="PR00080">
    <property type="entry name" value="SDRFAMILY"/>
</dbReference>
<dbReference type="EMBL" id="VLXZ01000010">
    <property type="protein sequence ID" value="TSB45647.1"/>
    <property type="molecule type" value="Genomic_DNA"/>
</dbReference>
<evidence type="ECO:0000256" key="3">
    <source>
        <dbReference type="RuleBase" id="RU000363"/>
    </source>
</evidence>
<dbReference type="InterPro" id="IPR036291">
    <property type="entry name" value="NAD(P)-bd_dom_sf"/>
</dbReference>
<proteinExistence type="inferred from homology"/>
<keyword evidence="2" id="KW-0560">Oxidoreductase</keyword>
<dbReference type="NCBIfam" id="NF004826">
    <property type="entry name" value="PRK06182.1"/>
    <property type="match status" value="1"/>
</dbReference>
<evidence type="ECO:0000313" key="5">
    <source>
        <dbReference type="Proteomes" id="UP000318521"/>
    </source>
</evidence>
<dbReference type="PANTHER" id="PTHR44169">
    <property type="entry name" value="NADPH-DEPENDENT 1-ACYLDIHYDROXYACETONE PHOSPHATE REDUCTASE"/>
    <property type="match status" value="1"/>
</dbReference>
<dbReference type="AlphaFoldDB" id="A0A553ZW06"/>
<dbReference type="Gene3D" id="3.40.50.720">
    <property type="entry name" value="NAD(P)-binding Rossmann-like Domain"/>
    <property type="match status" value="1"/>
</dbReference>
<dbReference type="PANTHER" id="PTHR44169:SF6">
    <property type="entry name" value="NADPH-DEPENDENT 1-ACYLDIHYDROXYACETONE PHOSPHATE REDUCTASE"/>
    <property type="match status" value="1"/>
</dbReference>
<dbReference type="CDD" id="cd05374">
    <property type="entry name" value="17beta-HSD-like_SDR_c"/>
    <property type="match status" value="1"/>
</dbReference>
<dbReference type="RefSeq" id="WP_143849836.1">
    <property type="nucleotide sequence ID" value="NZ_VLXZ01000010.1"/>
</dbReference>
<sequence>MDGKKVVLVTGASAGIGKATVRLLLKEGYIVYGAARRVEQMKDIKSQGAHILGMDLTDEHSMSDGVARIIKEQGRIDVLFNNAGYGAYGAVEDVPMEEARHQFEVNLFGLSRLTQLVLPYMRNQKSGKIINTSSAGGKIYTLLGAWYHATKHALEGYSDCLRVEVKPFGIDVVVIQPGATESEWSDVVYDHVRKTSGNTVYSKMADSLIKTLGGMGGLYSPDQIAQLVLKAVRDKQTKTRYVAGNAKPVLLLRRILTDRMFDRMIYRMFKINSAQ</sequence>
<evidence type="ECO:0000313" key="4">
    <source>
        <dbReference type="EMBL" id="TSB45647.1"/>
    </source>
</evidence>
<dbReference type="OrthoDB" id="9775296at2"/>
<keyword evidence="5" id="KW-1185">Reference proteome</keyword>
<dbReference type="Pfam" id="PF00106">
    <property type="entry name" value="adh_short"/>
    <property type="match status" value="1"/>
</dbReference>
<dbReference type="GO" id="GO:0016491">
    <property type="term" value="F:oxidoreductase activity"/>
    <property type="evidence" value="ECO:0007669"/>
    <property type="project" value="UniProtKB-KW"/>
</dbReference>
<gene>
    <name evidence="4" type="ORF">FN960_15410</name>
</gene>
<evidence type="ECO:0000256" key="1">
    <source>
        <dbReference type="ARBA" id="ARBA00006484"/>
    </source>
</evidence>
<dbReference type="InterPro" id="IPR002347">
    <property type="entry name" value="SDR_fam"/>
</dbReference>
<organism evidence="4 5">
    <name type="scientific">Alkalicoccobacillus porphyridii</name>
    <dbReference type="NCBI Taxonomy" id="2597270"/>
    <lineage>
        <taxon>Bacteria</taxon>
        <taxon>Bacillati</taxon>
        <taxon>Bacillota</taxon>
        <taxon>Bacilli</taxon>
        <taxon>Bacillales</taxon>
        <taxon>Bacillaceae</taxon>
        <taxon>Alkalicoccobacillus</taxon>
    </lineage>
</organism>
<name>A0A553ZW06_9BACI</name>
<dbReference type="PRINTS" id="PR00081">
    <property type="entry name" value="GDHRDH"/>
</dbReference>
<accession>A0A553ZW06</accession>
<dbReference type="Proteomes" id="UP000318521">
    <property type="component" value="Unassembled WGS sequence"/>
</dbReference>
<protein>
    <submittedName>
        <fullName evidence="4">SDR family NAD(P)-dependent oxidoreductase</fullName>
    </submittedName>
</protein>
<reference evidence="4 5" key="1">
    <citation type="submission" date="2019-07" db="EMBL/GenBank/DDBJ databases">
        <authorList>
            <person name="Park Y.J."/>
            <person name="Jeong S.E."/>
            <person name="Jung H.S."/>
        </authorList>
    </citation>
    <scope>NUCLEOTIDE SEQUENCE [LARGE SCALE GENOMIC DNA]</scope>
    <source>
        <strain evidence="5">P16(2019)</strain>
    </source>
</reference>
<comment type="similarity">
    <text evidence="1 3">Belongs to the short-chain dehydrogenases/reductases (SDR) family.</text>
</comment>
<comment type="caution">
    <text evidence="4">The sequence shown here is derived from an EMBL/GenBank/DDBJ whole genome shotgun (WGS) entry which is preliminary data.</text>
</comment>
<evidence type="ECO:0000256" key="2">
    <source>
        <dbReference type="ARBA" id="ARBA00023002"/>
    </source>
</evidence>
<dbReference type="SUPFAM" id="SSF51735">
    <property type="entry name" value="NAD(P)-binding Rossmann-fold domains"/>
    <property type="match status" value="1"/>
</dbReference>